<organism evidence="1 2">
    <name type="scientific">[Clostridium] celerecrescens 18A</name>
    <dbReference type="NCBI Taxonomy" id="1286362"/>
    <lineage>
        <taxon>Bacteria</taxon>
        <taxon>Bacillati</taxon>
        <taxon>Bacillota</taxon>
        <taxon>Clostridia</taxon>
        <taxon>Lachnospirales</taxon>
        <taxon>Lachnospiraceae</taxon>
        <taxon>Lacrimispora</taxon>
    </lineage>
</organism>
<proteinExistence type="predicted"/>
<reference evidence="1 2" key="1">
    <citation type="submission" date="2017-11" db="EMBL/GenBank/DDBJ databases">
        <title>Understudied soil microbes with underappreciated capabilities: Untangling the Clostridium saccharolyticum group.</title>
        <authorList>
            <person name="Leschine S."/>
        </authorList>
    </citation>
    <scope>NUCLEOTIDE SEQUENCE [LARGE SCALE GENOMIC DNA]</scope>
    <source>
        <strain evidence="1 2">18A</strain>
    </source>
</reference>
<comment type="caution">
    <text evidence="1">The sequence shown here is derived from an EMBL/GenBank/DDBJ whole genome shotgun (WGS) entry which is preliminary data.</text>
</comment>
<evidence type="ECO:0000313" key="1">
    <source>
        <dbReference type="EMBL" id="PJJ30548.1"/>
    </source>
</evidence>
<dbReference type="SUPFAM" id="SSF160719">
    <property type="entry name" value="gpW/gp25-like"/>
    <property type="match status" value="1"/>
</dbReference>
<dbReference type="InterPro" id="IPR020288">
    <property type="entry name" value="Sheath_initiator"/>
</dbReference>
<accession>A0A2M8ZAS4</accession>
<protein>
    <submittedName>
        <fullName evidence="1">Uncharacterized protein DUF2634</fullName>
    </submittedName>
</protein>
<gene>
    <name evidence="1" type="ORF">H171_4154</name>
</gene>
<evidence type="ECO:0000313" key="2">
    <source>
        <dbReference type="Proteomes" id="UP000231092"/>
    </source>
</evidence>
<dbReference type="OrthoDB" id="89089at2"/>
<dbReference type="EMBL" id="PGET01000001">
    <property type="protein sequence ID" value="PJJ30548.1"/>
    <property type="molecule type" value="Genomic_DNA"/>
</dbReference>
<dbReference type="Pfam" id="PF10934">
    <property type="entry name" value="Sheath_initiator"/>
    <property type="match status" value="1"/>
</dbReference>
<dbReference type="Gene3D" id="3.10.450.40">
    <property type="match status" value="1"/>
</dbReference>
<dbReference type="RefSeq" id="WP_100306787.1">
    <property type="nucleotide sequence ID" value="NZ_PGET01000001.1"/>
</dbReference>
<sequence length="133" mass="15361">MLPESGSILKQDFEIVQQPSKTFKVDIENQRVIGMVDDLEAIRQAVYCMLHTERFEWLIYSWNYGTELDRLFGQSMGLVKSKLKKRIKEALMQDDRILSVDAFSFEVSGRKLLVKFTIHTSIGDINAEKEVSV</sequence>
<dbReference type="Proteomes" id="UP000231092">
    <property type="component" value="Unassembled WGS sequence"/>
</dbReference>
<name>A0A2M8ZAS4_9FIRM</name>
<dbReference type="AlphaFoldDB" id="A0A2M8ZAS4"/>